<dbReference type="Proteomes" id="UP000095287">
    <property type="component" value="Unplaced"/>
</dbReference>
<proteinExistence type="predicted"/>
<sequence length="144" mass="16433">MPGSRSEQLDLRRQMRVLASSGQLSAGMHRRLRHLPAPDPSLTQPRVRKRGRRRNTGHQTRLVLRRSLLHHHPRDHRRRHSLDRPEPRRQLLRLAMDPDGQQSLPGVPTAHQLRPPPSVLQCPGASGGGMALEHHRLADLRQPT</sequence>
<evidence type="ECO:0000313" key="2">
    <source>
        <dbReference type="Proteomes" id="UP000095287"/>
    </source>
</evidence>
<feature type="compositionally biased region" description="Basic residues" evidence="1">
    <location>
        <begin position="46"/>
        <end position="56"/>
    </location>
</feature>
<accession>A0A1I7ZRF7</accession>
<feature type="region of interest" description="Disordered" evidence="1">
    <location>
        <begin position="31"/>
        <end position="130"/>
    </location>
</feature>
<reference evidence="3" key="1">
    <citation type="submission" date="2016-11" db="UniProtKB">
        <authorList>
            <consortium name="WormBaseParasite"/>
        </authorList>
    </citation>
    <scope>IDENTIFICATION</scope>
</reference>
<dbReference type="AlphaFoldDB" id="A0A1I7ZRF7"/>
<evidence type="ECO:0000313" key="3">
    <source>
        <dbReference type="WBParaSite" id="L893_g29045.t2"/>
    </source>
</evidence>
<dbReference type="WBParaSite" id="L893_g29045.t2">
    <property type="protein sequence ID" value="L893_g29045.t2"/>
    <property type="gene ID" value="L893_g29045"/>
</dbReference>
<protein>
    <submittedName>
        <fullName evidence="3">SHR-BD domain-containing protein</fullName>
    </submittedName>
</protein>
<keyword evidence="2" id="KW-1185">Reference proteome</keyword>
<name>A0A1I7ZRF7_9BILA</name>
<feature type="compositionally biased region" description="Basic residues" evidence="1">
    <location>
        <begin position="63"/>
        <end position="81"/>
    </location>
</feature>
<evidence type="ECO:0000256" key="1">
    <source>
        <dbReference type="SAM" id="MobiDB-lite"/>
    </source>
</evidence>
<organism evidence="2 3">
    <name type="scientific">Steinernema glaseri</name>
    <dbReference type="NCBI Taxonomy" id="37863"/>
    <lineage>
        <taxon>Eukaryota</taxon>
        <taxon>Metazoa</taxon>
        <taxon>Ecdysozoa</taxon>
        <taxon>Nematoda</taxon>
        <taxon>Chromadorea</taxon>
        <taxon>Rhabditida</taxon>
        <taxon>Tylenchina</taxon>
        <taxon>Panagrolaimomorpha</taxon>
        <taxon>Strongyloidoidea</taxon>
        <taxon>Steinernematidae</taxon>
        <taxon>Steinernema</taxon>
    </lineage>
</organism>